<feature type="transmembrane region" description="Helical" evidence="6">
    <location>
        <begin position="404"/>
        <end position="424"/>
    </location>
</feature>
<feature type="transmembrane region" description="Helical" evidence="6">
    <location>
        <begin position="85"/>
        <end position="104"/>
    </location>
</feature>
<dbReference type="RefSeq" id="WP_063757483.1">
    <property type="nucleotide sequence ID" value="NZ_JBHEZZ010000007.1"/>
</dbReference>
<organism evidence="8 9">
    <name type="scientific">Streptacidiphilus cavernicola</name>
    <dbReference type="NCBI Taxonomy" id="3342716"/>
    <lineage>
        <taxon>Bacteria</taxon>
        <taxon>Bacillati</taxon>
        <taxon>Actinomycetota</taxon>
        <taxon>Actinomycetes</taxon>
        <taxon>Kitasatosporales</taxon>
        <taxon>Streptomycetaceae</taxon>
        <taxon>Streptacidiphilus</taxon>
    </lineage>
</organism>
<feature type="transmembrane region" description="Helical" evidence="6">
    <location>
        <begin position="56"/>
        <end position="73"/>
    </location>
</feature>
<evidence type="ECO:0000256" key="5">
    <source>
        <dbReference type="SAM" id="MobiDB-lite"/>
    </source>
</evidence>
<evidence type="ECO:0000313" key="8">
    <source>
        <dbReference type="EMBL" id="MFC1402665.1"/>
    </source>
</evidence>
<gene>
    <name evidence="8" type="ORF">ACEZDJ_15360</name>
</gene>
<feature type="transmembrane region" description="Helical" evidence="6">
    <location>
        <begin position="380"/>
        <end position="398"/>
    </location>
</feature>
<dbReference type="InterPro" id="IPR005828">
    <property type="entry name" value="MFS_sugar_transport-like"/>
</dbReference>
<feature type="transmembrane region" description="Helical" evidence="6">
    <location>
        <begin position="336"/>
        <end position="359"/>
    </location>
</feature>
<evidence type="ECO:0000256" key="6">
    <source>
        <dbReference type="SAM" id="Phobius"/>
    </source>
</evidence>
<proteinExistence type="predicted"/>
<comment type="subcellular location">
    <subcellularLocation>
        <location evidence="1">Cell membrane</location>
        <topology evidence="1">Multi-pass membrane protein</topology>
    </subcellularLocation>
</comment>
<accession>A0ABV6UMI4</accession>
<feature type="transmembrane region" description="Helical" evidence="6">
    <location>
        <begin position="172"/>
        <end position="190"/>
    </location>
</feature>
<dbReference type="EMBL" id="JBHEZZ010000007">
    <property type="protein sequence ID" value="MFC1402665.1"/>
    <property type="molecule type" value="Genomic_DNA"/>
</dbReference>
<dbReference type="PANTHER" id="PTHR23508">
    <property type="entry name" value="CARBOXYLIC ACID TRANSPORTER PROTEIN HOMOLOG"/>
    <property type="match status" value="1"/>
</dbReference>
<keyword evidence="9" id="KW-1185">Reference proteome</keyword>
<protein>
    <submittedName>
        <fullName evidence="8">MFS transporter</fullName>
    </submittedName>
</protein>
<dbReference type="SUPFAM" id="SSF103473">
    <property type="entry name" value="MFS general substrate transporter"/>
    <property type="match status" value="1"/>
</dbReference>
<dbReference type="InterPro" id="IPR020846">
    <property type="entry name" value="MFS_dom"/>
</dbReference>
<comment type="caution">
    <text evidence="8">The sequence shown here is derived from an EMBL/GenBank/DDBJ whole genome shotgun (WGS) entry which is preliminary data.</text>
</comment>
<dbReference type="PANTHER" id="PTHR23508:SF10">
    <property type="entry name" value="CARBOXYLIC ACID TRANSPORTER PROTEIN HOMOLOG"/>
    <property type="match status" value="1"/>
</dbReference>
<reference evidence="8 9" key="1">
    <citation type="submission" date="2024-09" db="EMBL/GenBank/DDBJ databases">
        <authorList>
            <person name="Lee S.D."/>
        </authorList>
    </citation>
    <scope>NUCLEOTIDE SEQUENCE [LARGE SCALE GENOMIC DNA]</scope>
    <source>
        <strain evidence="8 9">N1-5</strain>
    </source>
</reference>
<feature type="region of interest" description="Disordered" evidence="5">
    <location>
        <begin position="441"/>
        <end position="462"/>
    </location>
</feature>
<dbReference type="InterPro" id="IPR036259">
    <property type="entry name" value="MFS_trans_sf"/>
</dbReference>
<keyword evidence="3 6" id="KW-1133">Transmembrane helix</keyword>
<evidence type="ECO:0000256" key="3">
    <source>
        <dbReference type="ARBA" id="ARBA00022989"/>
    </source>
</evidence>
<dbReference type="CDD" id="cd17316">
    <property type="entry name" value="MFS_SV2_like"/>
    <property type="match status" value="1"/>
</dbReference>
<dbReference type="PROSITE" id="PS50850">
    <property type="entry name" value="MFS"/>
    <property type="match status" value="1"/>
</dbReference>
<keyword evidence="2 6" id="KW-0812">Transmembrane</keyword>
<feature type="transmembrane region" description="Helical" evidence="6">
    <location>
        <begin position="110"/>
        <end position="131"/>
    </location>
</feature>
<name>A0ABV6UMI4_9ACTN</name>
<dbReference type="Proteomes" id="UP001592528">
    <property type="component" value="Unassembled WGS sequence"/>
</dbReference>
<feature type="transmembrane region" description="Helical" evidence="6">
    <location>
        <begin position="143"/>
        <end position="166"/>
    </location>
</feature>
<evidence type="ECO:0000256" key="1">
    <source>
        <dbReference type="ARBA" id="ARBA00004651"/>
    </source>
</evidence>
<evidence type="ECO:0000313" key="9">
    <source>
        <dbReference type="Proteomes" id="UP001592528"/>
    </source>
</evidence>
<dbReference type="Gene3D" id="1.20.1250.20">
    <property type="entry name" value="MFS general substrate transporter like domains"/>
    <property type="match status" value="1"/>
</dbReference>
<feature type="transmembrane region" description="Helical" evidence="6">
    <location>
        <begin position="21"/>
        <end position="44"/>
    </location>
</feature>
<keyword evidence="4 6" id="KW-0472">Membrane</keyword>
<evidence type="ECO:0000259" key="7">
    <source>
        <dbReference type="PROSITE" id="PS50850"/>
    </source>
</evidence>
<evidence type="ECO:0000256" key="4">
    <source>
        <dbReference type="ARBA" id="ARBA00023136"/>
    </source>
</evidence>
<feature type="transmembrane region" description="Helical" evidence="6">
    <location>
        <begin position="310"/>
        <end position="330"/>
    </location>
</feature>
<feature type="domain" description="Major facilitator superfamily (MFS) profile" evidence="7">
    <location>
        <begin position="19"/>
        <end position="427"/>
    </location>
</feature>
<dbReference type="PROSITE" id="PS00217">
    <property type="entry name" value="SUGAR_TRANSPORT_2"/>
    <property type="match status" value="1"/>
</dbReference>
<dbReference type="InterPro" id="IPR005829">
    <property type="entry name" value="Sugar_transporter_CS"/>
</dbReference>
<feature type="transmembrane region" description="Helical" evidence="6">
    <location>
        <begin position="246"/>
        <end position="272"/>
    </location>
</feature>
<feature type="transmembrane region" description="Helical" evidence="6">
    <location>
        <begin position="284"/>
        <end position="303"/>
    </location>
</feature>
<sequence length="462" mass="48399">MTSPVPTSRVSARTVRRLAPPLVAFGEFVDGYDLLVMSTALVFLTPAFALTATDKGVLGAASFIGAAIGALVFGDLTDRFGRRAIFVINLVLFVVFALASAFVTNVPELVVARLFIGIGVGMDIPTSSSFLAEVAPAKRRGRFAGSLPNAMWLLGAITSAAVAIGLQGNPDAWRWLFGLAAVPALLVLVARQLLPESPRWLQAQGRQAEADAVYARLGLEKPAHIAPATGPRGYRALLARPYRTRALAFGLFFAANGLGGGVSTIAGPLFLTAAGLDKSQAMQFTLYGFLVGLGAVALGSLVVDRVDRRWFGVATALGALAFTQLLAWGGTGNHTVVFVSWLAFTFFTWIGPGTLAWIWSTELFPTALRGVGTGFTQASGRLAIAVTAGFGPTVISAWSLHSVALFSLAYLVCAAVLLAFPFFATTGADLERTADEQREQAVVTGGSTSRPVSEVGGTALES</sequence>
<evidence type="ECO:0000256" key="2">
    <source>
        <dbReference type="ARBA" id="ARBA00022692"/>
    </source>
</evidence>
<dbReference type="Pfam" id="PF00083">
    <property type="entry name" value="Sugar_tr"/>
    <property type="match status" value="1"/>
</dbReference>